<gene>
    <name evidence="1" type="ORF">SORDD24_00939</name>
</gene>
<name>A0A139QR72_STROR</name>
<reference evidence="1 2" key="1">
    <citation type="submission" date="2016-01" db="EMBL/GenBank/DDBJ databases">
        <title>Highly variable Streptococcus oralis are common among viridans streptococci isolated from primates.</title>
        <authorList>
            <person name="Denapaite D."/>
            <person name="Rieger M."/>
            <person name="Koendgen S."/>
            <person name="Brueckner R."/>
            <person name="Ochigava I."/>
            <person name="Kappeler P."/>
            <person name="Maetz-Rensing K."/>
            <person name="Leendertz F."/>
            <person name="Hakenbeck R."/>
        </authorList>
    </citation>
    <scope>NUCLEOTIDE SEQUENCE [LARGE SCALE GENOMIC DNA]</scope>
    <source>
        <strain evidence="1 2">DD24</strain>
    </source>
</reference>
<sequence>MISNISPPLYEKAHLTKRWSGRATVPSNFTGVHLIVYVIVNNGRISPIPPICSQHPQTF</sequence>
<dbReference type="AlphaFoldDB" id="A0A139QR72"/>
<dbReference type="EMBL" id="LQZB01000091">
    <property type="protein sequence ID" value="KXU05012.1"/>
    <property type="molecule type" value="Genomic_DNA"/>
</dbReference>
<organism evidence="1 2">
    <name type="scientific">Streptococcus oralis</name>
    <dbReference type="NCBI Taxonomy" id="1303"/>
    <lineage>
        <taxon>Bacteria</taxon>
        <taxon>Bacillati</taxon>
        <taxon>Bacillota</taxon>
        <taxon>Bacilli</taxon>
        <taxon>Lactobacillales</taxon>
        <taxon>Streptococcaceae</taxon>
        <taxon>Streptococcus</taxon>
    </lineage>
</organism>
<proteinExistence type="predicted"/>
<evidence type="ECO:0000313" key="2">
    <source>
        <dbReference type="Proteomes" id="UP000070353"/>
    </source>
</evidence>
<protein>
    <submittedName>
        <fullName evidence="1">Uncharacterized protein</fullName>
    </submittedName>
</protein>
<evidence type="ECO:0000313" key="1">
    <source>
        <dbReference type="EMBL" id="KXU05012.1"/>
    </source>
</evidence>
<dbReference type="Proteomes" id="UP000070353">
    <property type="component" value="Unassembled WGS sequence"/>
</dbReference>
<comment type="caution">
    <text evidence="1">The sequence shown here is derived from an EMBL/GenBank/DDBJ whole genome shotgun (WGS) entry which is preliminary data.</text>
</comment>
<accession>A0A139QR72</accession>